<accession>A0A139WFT5</accession>
<dbReference type="Proteomes" id="UP000007266">
    <property type="component" value="Linkage group 7"/>
</dbReference>
<reference evidence="1 2" key="2">
    <citation type="journal article" date="2010" name="Nucleic Acids Res.">
        <title>BeetleBase in 2010: revisions to provide comprehensive genomic information for Tribolium castaneum.</title>
        <authorList>
            <person name="Kim H.S."/>
            <person name="Murphy T."/>
            <person name="Xia J."/>
            <person name="Caragea D."/>
            <person name="Park Y."/>
            <person name="Beeman R.W."/>
            <person name="Lorenzen M.D."/>
            <person name="Butcher S."/>
            <person name="Manak J.R."/>
            <person name="Brown S.J."/>
        </authorList>
    </citation>
    <scope>GENOME REANNOTATION</scope>
    <source>
        <strain evidence="1 2">Georgia GA2</strain>
    </source>
</reference>
<protein>
    <submittedName>
        <fullName evidence="1">Uncharacterized protein</fullName>
    </submittedName>
</protein>
<sequence length="42" mass="4908">MLLVKANIAIKFEAKVSFCQNFERISSMWCSLIGQLRHRSNH</sequence>
<dbReference type="EMBL" id="KQ971352">
    <property type="protein sequence ID" value="KYB26705.1"/>
    <property type="molecule type" value="Genomic_DNA"/>
</dbReference>
<gene>
    <name evidence="1" type="primary">AUGUSTUS-3.0.2_33623</name>
    <name evidence="1" type="ORF">TcasGA2_TC033623</name>
</gene>
<keyword evidence="2" id="KW-1185">Reference proteome</keyword>
<evidence type="ECO:0000313" key="2">
    <source>
        <dbReference type="Proteomes" id="UP000007266"/>
    </source>
</evidence>
<organism evidence="1 2">
    <name type="scientific">Tribolium castaneum</name>
    <name type="common">Red flour beetle</name>
    <dbReference type="NCBI Taxonomy" id="7070"/>
    <lineage>
        <taxon>Eukaryota</taxon>
        <taxon>Metazoa</taxon>
        <taxon>Ecdysozoa</taxon>
        <taxon>Arthropoda</taxon>
        <taxon>Hexapoda</taxon>
        <taxon>Insecta</taxon>
        <taxon>Pterygota</taxon>
        <taxon>Neoptera</taxon>
        <taxon>Endopterygota</taxon>
        <taxon>Coleoptera</taxon>
        <taxon>Polyphaga</taxon>
        <taxon>Cucujiformia</taxon>
        <taxon>Tenebrionidae</taxon>
        <taxon>Tenebrionidae incertae sedis</taxon>
        <taxon>Tribolium</taxon>
    </lineage>
</organism>
<dbReference type="AlphaFoldDB" id="A0A139WFT5"/>
<reference evidence="1 2" key="1">
    <citation type="journal article" date="2008" name="Nature">
        <title>The genome of the model beetle and pest Tribolium castaneum.</title>
        <authorList>
            <consortium name="Tribolium Genome Sequencing Consortium"/>
            <person name="Richards S."/>
            <person name="Gibbs R.A."/>
            <person name="Weinstock G.M."/>
            <person name="Brown S.J."/>
            <person name="Denell R."/>
            <person name="Beeman R.W."/>
            <person name="Gibbs R."/>
            <person name="Beeman R.W."/>
            <person name="Brown S.J."/>
            <person name="Bucher G."/>
            <person name="Friedrich M."/>
            <person name="Grimmelikhuijzen C.J."/>
            <person name="Klingler M."/>
            <person name="Lorenzen M."/>
            <person name="Richards S."/>
            <person name="Roth S."/>
            <person name="Schroder R."/>
            <person name="Tautz D."/>
            <person name="Zdobnov E.M."/>
            <person name="Muzny D."/>
            <person name="Gibbs R.A."/>
            <person name="Weinstock G.M."/>
            <person name="Attaway T."/>
            <person name="Bell S."/>
            <person name="Buhay C.J."/>
            <person name="Chandrabose M.N."/>
            <person name="Chavez D."/>
            <person name="Clerk-Blankenburg K.P."/>
            <person name="Cree A."/>
            <person name="Dao M."/>
            <person name="Davis C."/>
            <person name="Chacko J."/>
            <person name="Dinh H."/>
            <person name="Dugan-Rocha S."/>
            <person name="Fowler G."/>
            <person name="Garner T.T."/>
            <person name="Garnes J."/>
            <person name="Gnirke A."/>
            <person name="Hawes A."/>
            <person name="Hernandez J."/>
            <person name="Hines S."/>
            <person name="Holder M."/>
            <person name="Hume J."/>
            <person name="Jhangiani S.N."/>
            <person name="Joshi V."/>
            <person name="Khan Z.M."/>
            <person name="Jackson L."/>
            <person name="Kovar C."/>
            <person name="Kowis A."/>
            <person name="Lee S."/>
            <person name="Lewis L.R."/>
            <person name="Margolis J."/>
            <person name="Morgan M."/>
            <person name="Nazareth L.V."/>
            <person name="Nguyen N."/>
            <person name="Okwuonu G."/>
            <person name="Parker D."/>
            <person name="Richards S."/>
            <person name="Ruiz S.J."/>
            <person name="Santibanez J."/>
            <person name="Savard J."/>
            <person name="Scherer S.E."/>
            <person name="Schneider B."/>
            <person name="Sodergren E."/>
            <person name="Tautz D."/>
            <person name="Vattahil S."/>
            <person name="Villasana D."/>
            <person name="White C.S."/>
            <person name="Wright R."/>
            <person name="Park Y."/>
            <person name="Beeman R.W."/>
            <person name="Lord J."/>
            <person name="Oppert B."/>
            <person name="Lorenzen M."/>
            <person name="Brown S."/>
            <person name="Wang L."/>
            <person name="Savard J."/>
            <person name="Tautz D."/>
            <person name="Richards S."/>
            <person name="Weinstock G."/>
            <person name="Gibbs R.A."/>
            <person name="Liu Y."/>
            <person name="Worley K."/>
            <person name="Weinstock G."/>
            <person name="Elsik C.G."/>
            <person name="Reese J.T."/>
            <person name="Elhaik E."/>
            <person name="Landan G."/>
            <person name="Graur D."/>
            <person name="Arensburger P."/>
            <person name="Atkinson P."/>
            <person name="Beeman R.W."/>
            <person name="Beidler J."/>
            <person name="Brown S.J."/>
            <person name="Demuth J.P."/>
            <person name="Drury D.W."/>
            <person name="Du Y.Z."/>
            <person name="Fujiwara H."/>
            <person name="Lorenzen M."/>
            <person name="Maselli V."/>
            <person name="Osanai M."/>
            <person name="Park Y."/>
            <person name="Robertson H.M."/>
            <person name="Tu Z."/>
            <person name="Wang J.J."/>
            <person name="Wang S."/>
            <person name="Richards S."/>
            <person name="Song H."/>
            <person name="Zhang L."/>
            <person name="Sodergren E."/>
            <person name="Werner D."/>
            <person name="Stanke M."/>
            <person name="Morgenstern B."/>
            <person name="Solovyev V."/>
            <person name="Kosarev P."/>
            <person name="Brown G."/>
            <person name="Chen H.C."/>
            <person name="Ermolaeva O."/>
            <person name="Hlavina W."/>
            <person name="Kapustin Y."/>
            <person name="Kiryutin B."/>
            <person name="Kitts P."/>
            <person name="Maglott D."/>
            <person name="Pruitt K."/>
            <person name="Sapojnikov V."/>
            <person name="Souvorov A."/>
            <person name="Mackey A.J."/>
            <person name="Waterhouse R.M."/>
            <person name="Wyder S."/>
            <person name="Zdobnov E.M."/>
            <person name="Zdobnov E.M."/>
            <person name="Wyder S."/>
            <person name="Kriventseva E.V."/>
            <person name="Kadowaki T."/>
            <person name="Bork P."/>
            <person name="Aranda M."/>
            <person name="Bao R."/>
            <person name="Beermann A."/>
            <person name="Berns N."/>
            <person name="Bolognesi R."/>
            <person name="Bonneton F."/>
            <person name="Bopp D."/>
            <person name="Brown S.J."/>
            <person name="Bucher G."/>
            <person name="Butts T."/>
            <person name="Chaumot A."/>
            <person name="Denell R.E."/>
            <person name="Ferrier D.E."/>
            <person name="Friedrich M."/>
            <person name="Gordon C.M."/>
            <person name="Jindra M."/>
            <person name="Klingler M."/>
            <person name="Lan Q."/>
            <person name="Lattorff H.M."/>
            <person name="Laudet V."/>
            <person name="von Levetsow C."/>
            <person name="Liu Z."/>
            <person name="Lutz R."/>
            <person name="Lynch J.A."/>
            <person name="da Fonseca R.N."/>
            <person name="Posnien N."/>
            <person name="Reuter R."/>
            <person name="Roth S."/>
            <person name="Savard J."/>
            <person name="Schinko J.B."/>
            <person name="Schmitt C."/>
            <person name="Schoppmeier M."/>
            <person name="Schroder R."/>
            <person name="Shippy T.D."/>
            <person name="Simonnet F."/>
            <person name="Marques-Souza H."/>
            <person name="Tautz D."/>
            <person name="Tomoyasu Y."/>
            <person name="Trauner J."/>
            <person name="Van der Zee M."/>
            <person name="Vervoort M."/>
            <person name="Wittkopp N."/>
            <person name="Wimmer E.A."/>
            <person name="Yang X."/>
            <person name="Jones A.K."/>
            <person name="Sattelle D.B."/>
            <person name="Ebert P.R."/>
            <person name="Nelson D."/>
            <person name="Scott J.G."/>
            <person name="Beeman R.W."/>
            <person name="Muthukrishnan S."/>
            <person name="Kramer K.J."/>
            <person name="Arakane Y."/>
            <person name="Beeman R.W."/>
            <person name="Zhu Q."/>
            <person name="Hogenkamp D."/>
            <person name="Dixit R."/>
            <person name="Oppert B."/>
            <person name="Jiang H."/>
            <person name="Zou Z."/>
            <person name="Marshall J."/>
            <person name="Elpidina E."/>
            <person name="Vinokurov K."/>
            <person name="Oppert C."/>
            <person name="Zou Z."/>
            <person name="Evans J."/>
            <person name="Lu Z."/>
            <person name="Zhao P."/>
            <person name="Sumathipala N."/>
            <person name="Altincicek B."/>
            <person name="Vilcinskas A."/>
            <person name="Williams M."/>
            <person name="Hultmark D."/>
            <person name="Hetru C."/>
            <person name="Jiang H."/>
            <person name="Grimmelikhuijzen C.J."/>
            <person name="Hauser F."/>
            <person name="Cazzamali G."/>
            <person name="Williamson M."/>
            <person name="Park Y."/>
            <person name="Li B."/>
            <person name="Tanaka Y."/>
            <person name="Predel R."/>
            <person name="Neupert S."/>
            <person name="Schachtner J."/>
            <person name="Verleyen P."/>
            <person name="Raible F."/>
            <person name="Bork P."/>
            <person name="Friedrich M."/>
            <person name="Walden K.K."/>
            <person name="Robertson H.M."/>
            <person name="Angeli S."/>
            <person name="Foret S."/>
            <person name="Bucher G."/>
            <person name="Schuetz S."/>
            <person name="Maleszka R."/>
            <person name="Wimmer E.A."/>
            <person name="Beeman R.W."/>
            <person name="Lorenzen M."/>
            <person name="Tomoyasu Y."/>
            <person name="Miller S.C."/>
            <person name="Grossmann D."/>
            <person name="Bucher G."/>
        </authorList>
    </citation>
    <scope>NUCLEOTIDE SEQUENCE [LARGE SCALE GENOMIC DNA]</scope>
    <source>
        <strain evidence="1 2">Georgia GA2</strain>
    </source>
</reference>
<dbReference type="InParanoid" id="A0A139WFT5"/>
<evidence type="ECO:0000313" key="1">
    <source>
        <dbReference type="EMBL" id="KYB26705.1"/>
    </source>
</evidence>
<name>A0A139WFT5_TRICA</name>
<proteinExistence type="predicted"/>